<dbReference type="Pfam" id="PF00668">
    <property type="entry name" value="Condensation"/>
    <property type="match status" value="1"/>
</dbReference>
<reference evidence="2" key="1">
    <citation type="submission" date="2021-01" db="EMBL/GenBank/DDBJ databases">
        <title>Genomic Encyclopedia of Type Strains, Phase IV (KMG-IV): sequencing the most valuable type-strain genomes for metagenomic binning, comparative biology and taxonomic classification.</title>
        <authorList>
            <person name="Goeker M."/>
        </authorList>
    </citation>
    <scope>NUCLEOTIDE SEQUENCE</scope>
    <source>
        <strain evidence="2">DSM 21943</strain>
    </source>
</reference>
<evidence type="ECO:0000313" key="3">
    <source>
        <dbReference type="Proteomes" id="UP001179280"/>
    </source>
</evidence>
<comment type="caution">
    <text evidence="2">The sequence shown here is derived from an EMBL/GenBank/DDBJ whole genome shotgun (WGS) entry which is preliminary data.</text>
</comment>
<dbReference type="Gene3D" id="3.30.559.10">
    <property type="entry name" value="Chloramphenicol acetyltransferase-like domain"/>
    <property type="match status" value="1"/>
</dbReference>
<name>A0ABS2T0S3_9BACI</name>
<feature type="non-terminal residue" evidence="2">
    <location>
        <position position="478"/>
    </location>
</feature>
<dbReference type="SUPFAM" id="SSF52777">
    <property type="entry name" value="CoA-dependent acyltransferases"/>
    <property type="match status" value="2"/>
</dbReference>
<dbReference type="PANTHER" id="PTHR45398:SF1">
    <property type="entry name" value="ENZYME, PUTATIVE (JCVI)-RELATED"/>
    <property type="match status" value="1"/>
</dbReference>
<keyword evidence="3" id="KW-1185">Reference proteome</keyword>
<evidence type="ECO:0000313" key="2">
    <source>
        <dbReference type="EMBL" id="MBM7841387.1"/>
    </source>
</evidence>
<accession>A0ABS2T0S3</accession>
<dbReference type="CDD" id="cd19531">
    <property type="entry name" value="LCL_NRPS-like"/>
    <property type="match status" value="1"/>
</dbReference>
<dbReference type="Proteomes" id="UP001179280">
    <property type="component" value="Unassembled WGS sequence"/>
</dbReference>
<evidence type="ECO:0000259" key="1">
    <source>
        <dbReference type="Pfam" id="PF00668"/>
    </source>
</evidence>
<sequence>MSNSKGKLSSAKLLLLDKLLDEEGLLENDTKIKPRESVEFAPLSFAQERFWFVQQLEPNLPIFNMPASVRLYGDLNINWLEKSINKIIENHESLRTVFRSVNGEIIQTVLGNQYLKLRVVDLRKLSSVEQRTKLKNYEKVISCKMFDLEKGPLIQLQLICLEDNEHVLLVCLHHMVFDGWSLGIFLKDLTQAYEYYVNGGIAEKKIRSYKRNIIQYGDYANWQRNLLKGEKLHSLIAYWKNHLSEAPSSVEIPNSKKRKYIQTFEGKTIYFQLSKELLSKLKDLSKKEDVTLYMLLLSVLKLLLYRYTEQKKIVIGSPVANRKKYELEPIIGLLMNTLVLYTDFTDETNFFELLSKVKKVTLDAYEHQDIPFEKLVENLESVRDLSRHPLFQIMFVLQNSPTPLNELSNLNMSVRELDPGISKFDLTVRATELEDHLSVAWEYNVDLFEESMMNKMINHFQILLEEVVNHPEYKLSEF</sequence>
<dbReference type="EMBL" id="JAFBCV010000036">
    <property type="protein sequence ID" value="MBM7841387.1"/>
    <property type="molecule type" value="Genomic_DNA"/>
</dbReference>
<dbReference type="InterPro" id="IPR023213">
    <property type="entry name" value="CAT-like_dom_sf"/>
</dbReference>
<gene>
    <name evidence="2" type="ORF">JOC54_004691</name>
</gene>
<protein>
    <submittedName>
        <fullName evidence="2">NRPS condensation-like uncharacterized protein</fullName>
    </submittedName>
</protein>
<dbReference type="RefSeq" id="WP_239586901.1">
    <property type="nucleotide sequence ID" value="NZ_JAFBCV010000036.1"/>
</dbReference>
<dbReference type="Gene3D" id="3.30.559.30">
    <property type="entry name" value="Nonribosomal peptide synthetase, condensation domain"/>
    <property type="match status" value="1"/>
</dbReference>
<dbReference type="PANTHER" id="PTHR45398">
    <property type="match status" value="1"/>
</dbReference>
<dbReference type="InterPro" id="IPR001242">
    <property type="entry name" value="Condensation_dom"/>
</dbReference>
<feature type="domain" description="Condensation" evidence="1">
    <location>
        <begin position="39"/>
        <end position="477"/>
    </location>
</feature>
<organism evidence="2 3">
    <name type="scientific">Shouchella xiaoxiensis</name>
    <dbReference type="NCBI Taxonomy" id="766895"/>
    <lineage>
        <taxon>Bacteria</taxon>
        <taxon>Bacillati</taxon>
        <taxon>Bacillota</taxon>
        <taxon>Bacilli</taxon>
        <taxon>Bacillales</taxon>
        <taxon>Bacillaceae</taxon>
        <taxon>Shouchella</taxon>
    </lineage>
</organism>
<proteinExistence type="predicted"/>